<gene>
    <name evidence="1" type="ORF">A6X21_14285</name>
</gene>
<evidence type="ECO:0000313" key="1">
    <source>
        <dbReference type="EMBL" id="ODA28027.1"/>
    </source>
</evidence>
<dbReference type="AlphaFoldDB" id="A0A1C3E464"/>
<accession>A0A1C3E464</accession>
<proteinExistence type="predicted"/>
<dbReference type="Proteomes" id="UP000094828">
    <property type="component" value="Unassembled WGS sequence"/>
</dbReference>
<reference evidence="1 2" key="1">
    <citation type="submission" date="2016-05" db="EMBL/GenBank/DDBJ databases">
        <title>Genomic and physiological characterization of Planctopirus sp. isolated from fresh water lake.</title>
        <authorList>
            <person name="Subhash Y."/>
            <person name="Ramana C."/>
        </authorList>
    </citation>
    <scope>NUCLEOTIDE SEQUENCE [LARGE SCALE GENOMIC DNA]</scope>
    <source>
        <strain evidence="1 2">JC280</strain>
    </source>
</reference>
<organism evidence="1 2">
    <name type="scientific">Planctopirus hydrillae</name>
    <dbReference type="NCBI Taxonomy" id="1841610"/>
    <lineage>
        <taxon>Bacteria</taxon>
        <taxon>Pseudomonadati</taxon>
        <taxon>Planctomycetota</taxon>
        <taxon>Planctomycetia</taxon>
        <taxon>Planctomycetales</taxon>
        <taxon>Planctomycetaceae</taxon>
        <taxon>Planctopirus</taxon>
    </lineage>
</organism>
<sequence length="116" mass="12983">MGFCTWDGQCVAQTFILQTSSLSTFYLRGFYGRCQLRHQKFNLFRQLPQRLTSLANNFQPLVGQPHVAVILSLFWTLLPENEAEAAATIPKIKAAHAVCESAIILFVARGKEPGKD</sequence>
<name>A0A1C3E464_9PLAN</name>
<comment type="caution">
    <text evidence="1">The sequence shown here is derived from an EMBL/GenBank/DDBJ whole genome shotgun (WGS) entry which is preliminary data.</text>
</comment>
<dbReference type="EMBL" id="LYDR01000158">
    <property type="protein sequence ID" value="ODA28027.1"/>
    <property type="molecule type" value="Genomic_DNA"/>
</dbReference>
<protein>
    <submittedName>
        <fullName evidence="1">Uncharacterized protein</fullName>
    </submittedName>
</protein>
<evidence type="ECO:0000313" key="2">
    <source>
        <dbReference type="Proteomes" id="UP000094828"/>
    </source>
</evidence>
<keyword evidence="2" id="KW-1185">Reference proteome</keyword>